<dbReference type="OrthoDB" id="6267905at2759"/>
<reference evidence="3" key="1">
    <citation type="submission" date="2016-06" db="UniProtKB">
        <authorList>
            <consortium name="WormBaseParasite"/>
        </authorList>
    </citation>
    <scope>IDENTIFICATION</scope>
</reference>
<accession>A0A183SCM6</accession>
<evidence type="ECO:0000313" key="1">
    <source>
        <dbReference type="EMBL" id="VDL88358.1"/>
    </source>
</evidence>
<proteinExistence type="predicted"/>
<organism evidence="3">
    <name type="scientific">Schistocephalus solidus</name>
    <name type="common">Tapeworm</name>
    <dbReference type="NCBI Taxonomy" id="70667"/>
    <lineage>
        <taxon>Eukaryota</taxon>
        <taxon>Metazoa</taxon>
        <taxon>Spiralia</taxon>
        <taxon>Lophotrochozoa</taxon>
        <taxon>Platyhelminthes</taxon>
        <taxon>Cestoda</taxon>
        <taxon>Eucestoda</taxon>
        <taxon>Diphyllobothriidea</taxon>
        <taxon>Diphyllobothriidae</taxon>
        <taxon>Schistocephalus</taxon>
    </lineage>
</organism>
<dbReference type="AlphaFoldDB" id="A0A183SCM6"/>
<evidence type="ECO:0000313" key="3">
    <source>
        <dbReference type="WBParaSite" id="SSLN_0000204301-mRNA-1"/>
    </source>
</evidence>
<name>A0A183SCM6_SCHSO</name>
<protein>
    <submittedName>
        <fullName evidence="3">PUM-HD domain-containing protein</fullName>
    </submittedName>
</protein>
<gene>
    <name evidence="1" type="ORF">SSLN_LOCUS1973</name>
</gene>
<dbReference type="Proteomes" id="UP000275846">
    <property type="component" value="Unassembled WGS sequence"/>
</dbReference>
<dbReference type="EMBL" id="UYSU01011428">
    <property type="protein sequence ID" value="VDL88358.1"/>
    <property type="molecule type" value="Genomic_DNA"/>
</dbReference>
<sequence length="182" mass="19645">MDEEASRALVNWSAEQESALKPGGQRMCNATAPPPTNVVQGGIVSRFAAPLSAVHPSQWAGLLVRPVSLPHNDPGGFALSGVNSNGLRGNSPICAQMAQRLPEHVRQSRGSEEGVSFATFFEAQYTHAYSATLRHHGINVDLPLASSIRISRHLNAAIVSLSLVCFSCSLSWWRVYLPAWSE</sequence>
<keyword evidence="2" id="KW-1185">Reference proteome</keyword>
<evidence type="ECO:0000313" key="2">
    <source>
        <dbReference type="Proteomes" id="UP000275846"/>
    </source>
</evidence>
<dbReference type="WBParaSite" id="SSLN_0000204301-mRNA-1">
    <property type="protein sequence ID" value="SSLN_0000204301-mRNA-1"/>
    <property type="gene ID" value="SSLN_0000204301"/>
</dbReference>
<reference evidence="1 2" key="2">
    <citation type="submission" date="2018-11" db="EMBL/GenBank/DDBJ databases">
        <authorList>
            <consortium name="Pathogen Informatics"/>
        </authorList>
    </citation>
    <scope>NUCLEOTIDE SEQUENCE [LARGE SCALE GENOMIC DNA]</scope>
    <source>
        <strain evidence="1 2">NST_G2</strain>
    </source>
</reference>